<dbReference type="PANTHER" id="PTHR10357:SF179">
    <property type="entry name" value="NEUTRAL AND BASIC AMINO ACID TRANSPORT PROTEIN RBAT"/>
    <property type="match status" value="1"/>
</dbReference>
<name>A0A6G7Y740_9ACTN</name>
<evidence type="ECO:0000256" key="2">
    <source>
        <dbReference type="ARBA" id="ARBA00023180"/>
    </source>
</evidence>
<accession>A0A6G7Y740</accession>
<dbReference type="InterPro" id="IPR006047">
    <property type="entry name" value="GH13_cat_dom"/>
</dbReference>
<sequence length="590" mass="64787">MCAHAAETLVCVTHASSTPQVAAKNPHFDDPDWWRTAVVYQVYPRSFADADNDGTGDVQGIISKLPYLADLGVDALWISPWYPSPLLDGGYDVADYRDISPRFGTLADADELIEKAHALGLRVFIDLVPNHSSWDHPWFRRALAAEPGSSDRDLYIFRDGRGEDGELPPNNWGSVFGGPAWTRTTNADGTPGQWYLHMFDISQPDWNWENPAVAAMFDDVLRFWFDRGVDGFRIDVADSMAKDPALPDVALSPVTGHGNNDKAPGSPQWDHPGVEAIQRRWRAIAREYADTALGERVFVAEAYLDPIERLTRYVSTDRLHSTFNFDALLSEWSAASQRAVIGKSLPAHVEVGAPATWVLGNHDTNRVATRYGKPVTGANFAAAGDAEGWDDPAELAVAMHGEPTDVALGRRRARAAALLELALPGGAYVYQGEELGLPEVEDLPEDLLDDPTWERSGHRVRGRDGCRVPLPWSGDTAPFGFGTDAAPWLPQPAEWAELTAEAQAADPDSTLNLYRAALKLRRERPEFRHGDLFWLDSADDVLAFRRGDELTVVVNFGADPIDLPDGEVLLASAPLEDGRLPQDATAWIAG</sequence>
<dbReference type="Gene3D" id="3.90.400.10">
    <property type="entry name" value="Oligo-1,6-glucosidase, Domain 2"/>
    <property type="match status" value="1"/>
</dbReference>
<dbReference type="GO" id="GO:0004556">
    <property type="term" value="F:alpha-amylase activity"/>
    <property type="evidence" value="ECO:0007669"/>
    <property type="project" value="TreeGrafter"/>
</dbReference>
<dbReference type="InterPro" id="IPR017853">
    <property type="entry name" value="GH"/>
</dbReference>
<keyword evidence="2" id="KW-0325">Glycoprotein</keyword>
<dbReference type="SMART" id="SM00642">
    <property type="entry name" value="Aamy"/>
    <property type="match status" value="1"/>
</dbReference>
<dbReference type="SUPFAM" id="SSF51445">
    <property type="entry name" value="(Trans)glycosidases"/>
    <property type="match status" value="1"/>
</dbReference>
<comment type="similarity">
    <text evidence="1">Belongs to the glycosyl hydrolase 13 family.</text>
</comment>
<feature type="domain" description="Glycosyl hydrolase family 13 catalytic" evidence="3">
    <location>
        <begin position="41"/>
        <end position="467"/>
    </location>
</feature>
<dbReference type="Gene3D" id="3.20.20.80">
    <property type="entry name" value="Glycosidases"/>
    <property type="match status" value="1"/>
</dbReference>
<dbReference type="EMBL" id="CP049865">
    <property type="protein sequence ID" value="QIK72496.1"/>
    <property type="molecule type" value="Genomic_DNA"/>
</dbReference>
<evidence type="ECO:0000256" key="1">
    <source>
        <dbReference type="ARBA" id="ARBA00008061"/>
    </source>
</evidence>
<proteinExistence type="inferred from homology"/>
<evidence type="ECO:0000313" key="4">
    <source>
        <dbReference type="EMBL" id="QIK72496.1"/>
    </source>
</evidence>
<dbReference type="AlphaFoldDB" id="A0A6G7Y740"/>
<reference evidence="4 5" key="1">
    <citation type="submission" date="2020-03" db="EMBL/GenBank/DDBJ databases">
        <title>Propioniciclava sp. nov., isolated from Hydrophilus acuminatus.</title>
        <authorList>
            <person name="Hyun D.-W."/>
            <person name="Bae J.-W."/>
        </authorList>
    </citation>
    <scope>NUCLEOTIDE SEQUENCE [LARGE SCALE GENOMIC DNA]</scope>
    <source>
        <strain evidence="4 5">HDW11</strain>
    </source>
</reference>
<gene>
    <name evidence="4" type="ORF">G7070_09745</name>
</gene>
<evidence type="ECO:0000313" key="5">
    <source>
        <dbReference type="Proteomes" id="UP000501058"/>
    </source>
</evidence>
<dbReference type="Proteomes" id="UP000501058">
    <property type="component" value="Chromosome"/>
</dbReference>
<organism evidence="4 5">
    <name type="scientific">Propioniciclava coleopterorum</name>
    <dbReference type="NCBI Taxonomy" id="2714937"/>
    <lineage>
        <taxon>Bacteria</taxon>
        <taxon>Bacillati</taxon>
        <taxon>Actinomycetota</taxon>
        <taxon>Actinomycetes</taxon>
        <taxon>Propionibacteriales</taxon>
        <taxon>Propionibacteriaceae</taxon>
        <taxon>Propioniciclava</taxon>
    </lineage>
</organism>
<dbReference type="GO" id="GO:0009313">
    <property type="term" value="P:oligosaccharide catabolic process"/>
    <property type="evidence" value="ECO:0007669"/>
    <property type="project" value="TreeGrafter"/>
</dbReference>
<dbReference type="RefSeq" id="WP_166233570.1">
    <property type="nucleotide sequence ID" value="NZ_CP049865.1"/>
</dbReference>
<keyword evidence="4" id="KW-0378">Hydrolase</keyword>
<keyword evidence="5" id="KW-1185">Reference proteome</keyword>
<dbReference type="InterPro" id="IPR045857">
    <property type="entry name" value="O16G_dom_2"/>
</dbReference>
<protein>
    <submittedName>
        <fullName evidence="4">Glycoside hydrolase family 13 protein</fullName>
    </submittedName>
</protein>
<evidence type="ECO:0000259" key="3">
    <source>
        <dbReference type="SMART" id="SM00642"/>
    </source>
</evidence>
<dbReference type="PANTHER" id="PTHR10357">
    <property type="entry name" value="ALPHA-AMYLASE FAMILY MEMBER"/>
    <property type="match status" value="1"/>
</dbReference>
<dbReference type="KEGG" id="prv:G7070_09745"/>
<dbReference type="Pfam" id="PF00128">
    <property type="entry name" value="Alpha-amylase"/>
    <property type="match status" value="2"/>
</dbReference>
<dbReference type="CDD" id="cd11332">
    <property type="entry name" value="AmyAc_OligoGlu_TS"/>
    <property type="match status" value="1"/>
</dbReference>
<dbReference type="FunFam" id="3.90.400.10:FF:000001">
    <property type="entry name" value="Maltase A3, isoform A"/>
    <property type="match status" value="1"/>
</dbReference>